<dbReference type="EMBL" id="JAOQJE010000008">
    <property type="protein sequence ID" value="MCU6789427.1"/>
    <property type="molecule type" value="Genomic_DNA"/>
</dbReference>
<feature type="transmembrane region" description="Helical" evidence="2">
    <location>
        <begin position="60"/>
        <end position="82"/>
    </location>
</feature>
<reference evidence="3 4" key="1">
    <citation type="journal article" date="2021" name="ISME Commun">
        <title>Automated analysis of genomic sequences facilitates high-throughput and comprehensive description of bacteria.</title>
        <authorList>
            <person name="Hitch T.C.A."/>
        </authorList>
    </citation>
    <scope>NUCLEOTIDE SEQUENCE [LARGE SCALE GENOMIC DNA]</scope>
    <source>
        <strain evidence="3 4">Sanger_34</strain>
    </source>
</reference>
<protein>
    <recommendedName>
        <fullName evidence="5">Conjugal transfer protein TrbL</fullName>
    </recommendedName>
</protein>
<feature type="transmembrane region" description="Helical" evidence="2">
    <location>
        <begin position="156"/>
        <end position="176"/>
    </location>
</feature>
<feature type="compositionally biased region" description="Polar residues" evidence="1">
    <location>
        <begin position="305"/>
        <end position="318"/>
    </location>
</feature>
<keyword evidence="2" id="KW-0812">Transmembrane</keyword>
<feature type="compositionally biased region" description="Gly residues" evidence="1">
    <location>
        <begin position="327"/>
        <end position="340"/>
    </location>
</feature>
<feature type="region of interest" description="Disordered" evidence="1">
    <location>
        <begin position="415"/>
        <end position="812"/>
    </location>
</feature>
<feature type="compositionally biased region" description="Basic and acidic residues" evidence="1">
    <location>
        <begin position="748"/>
        <end position="760"/>
    </location>
</feature>
<evidence type="ECO:0000313" key="3">
    <source>
        <dbReference type="EMBL" id="MCU6789427.1"/>
    </source>
</evidence>
<evidence type="ECO:0000256" key="1">
    <source>
        <dbReference type="SAM" id="MobiDB-lite"/>
    </source>
</evidence>
<keyword evidence="4" id="KW-1185">Reference proteome</keyword>
<comment type="caution">
    <text evidence="3">The sequence shown here is derived from an EMBL/GenBank/DDBJ whole genome shotgun (WGS) entry which is preliminary data.</text>
</comment>
<feature type="compositionally biased region" description="Polar residues" evidence="1">
    <location>
        <begin position="704"/>
        <end position="716"/>
    </location>
</feature>
<name>A0ABT2U4L8_9FIRM</name>
<evidence type="ECO:0000256" key="2">
    <source>
        <dbReference type="SAM" id="Phobius"/>
    </source>
</evidence>
<evidence type="ECO:0000313" key="4">
    <source>
        <dbReference type="Proteomes" id="UP001652397"/>
    </source>
</evidence>
<feature type="transmembrane region" description="Helical" evidence="2">
    <location>
        <begin position="183"/>
        <end position="200"/>
    </location>
</feature>
<feature type="transmembrane region" description="Helical" evidence="2">
    <location>
        <begin position="212"/>
        <end position="234"/>
    </location>
</feature>
<sequence>MRRRFFVLLEGRKPEILEKLVKALFEWLASLWYEMVEYLLDQLMELFNVDLSYFAERVPVIDDIANIFVAVGWALLIGNLAYQAMRSMASGVGIEAEEPGRLFLRSAMFSFLLLVSRQICAIGFGLSATVMEMLQAPDAVTFDPFGEETFDTLPNAGWLIVIVVNIVIQWQLIRLFFEVAERYVILCVLTYCAPLAFAMGGSKSTGDIFRGWLRMFASMCVLMVFNLVFVKLVLSALSTDPNGAAIIPWAMLVVGIVRMAKKMDGVILRIGLNPALTGDPLGARFPGALTAMALRSIASVVTRTAAKHTSSAGHSNTSGPPPREGPLWGGMGKNGTGGPVSSGRLSDSRKESIRSRTAAEGTAVTRGAGSGMRAAQGLEVFRRRYGADNTEMMRQVRRMVSIDADDFDDESHISSHVEKNSSAAETISEAGGRVTPPAPPKRPLPENFGRMSPLQTDGKLPPVMPQRTADGQANHMVSPVTPQPPEQVHSGIGAAPERGAPTAEHGNRRPEHTPQAGKISPVMPPSPQRERRNTTEQASARAAGVHVMPNPLTGHAGSMSPVGKGTASAPGGASAVHMPQERQAHGAASTAAAAPPQQGRTAASPVVPPARQQTVSPPWNTSAGTTTTAHTVRPREHTPQAAHPAQGGASTAAQPNAAPVTAPSTAQAVSPARQQPKPAASSQETAPLPVTPVRQQGIPVAQQAGAQGPTSVQDRQAMSPPQAHAQLSAKLQPDVAPAYRRPTVTPAIRERKPDRPDTASHPDVTPGVHTPDMVAPPPAVQPRTLRRSAQPLTRDRTPTERGGGRHKRRKKK</sequence>
<keyword evidence="2" id="KW-1133">Transmembrane helix</keyword>
<proteinExistence type="predicted"/>
<dbReference type="Proteomes" id="UP001652397">
    <property type="component" value="Unassembled WGS sequence"/>
</dbReference>
<feature type="region of interest" description="Disordered" evidence="1">
    <location>
        <begin position="305"/>
        <end position="370"/>
    </location>
</feature>
<keyword evidence="2" id="KW-0472">Membrane</keyword>
<feature type="compositionally biased region" description="Polar residues" evidence="1">
    <location>
        <begin position="611"/>
        <end position="620"/>
    </location>
</feature>
<accession>A0ABT2U4L8</accession>
<feature type="transmembrane region" description="Helical" evidence="2">
    <location>
        <begin position="241"/>
        <end position="260"/>
    </location>
</feature>
<evidence type="ECO:0008006" key="5">
    <source>
        <dbReference type="Google" id="ProtNLM"/>
    </source>
</evidence>
<organism evidence="3 4">
    <name type="scientific">Agathobaculum ammoniilyticum</name>
    <dbReference type="NCBI Taxonomy" id="2981778"/>
    <lineage>
        <taxon>Bacteria</taxon>
        <taxon>Bacillati</taxon>
        <taxon>Bacillota</taxon>
        <taxon>Clostridia</taxon>
        <taxon>Eubacteriales</taxon>
        <taxon>Butyricicoccaceae</taxon>
        <taxon>Agathobaculum</taxon>
    </lineage>
</organism>
<feature type="transmembrane region" description="Helical" evidence="2">
    <location>
        <begin position="102"/>
        <end position="126"/>
    </location>
</feature>
<feature type="compositionally biased region" description="Basic and acidic residues" evidence="1">
    <location>
        <begin position="793"/>
        <end position="803"/>
    </location>
</feature>
<feature type="compositionally biased region" description="Low complexity" evidence="1">
    <location>
        <begin position="585"/>
        <end position="594"/>
    </location>
</feature>
<feature type="compositionally biased region" description="Low complexity" evidence="1">
    <location>
        <begin position="621"/>
        <end position="631"/>
    </location>
</feature>
<gene>
    <name evidence="3" type="ORF">OCV66_10060</name>
</gene>